<dbReference type="GO" id="GO:0035438">
    <property type="term" value="F:cyclic-di-GMP binding"/>
    <property type="evidence" value="ECO:0007669"/>
    <property type="project" value="InterPro"/>
</dbReference>
<organism evidence="2 3">
    <name type="scientific">Solilutibacter oculi</name>
    <dbReference type="NCBI Taxonomy" id="2698682"/>
    <lineage>
        <taxon>Bacteria</taxon>
        <taxon>Pseudomonadati</taxon>
        <taxon>Pseudomonadota</taxon>
        <taxon>Gammaproteobacteria</taxon>
        <taxon>Lysobacterales</taxon>
        <taxon>Lysobacteraceae</taxon>
        <taxon>Solilutibacter</taxon>
    </lineage>
</organism>
<accession>A0A344J418</accession>
<feature type="domain" description="PilZ" evidence="1">
    <location>
        <begin position="15"/>
        <end position="107"/>
    </location>
</feature>
<evidence type="ECO:0000313" key="2">
    <source>
        <dbReference type="EMBL" id="AXA83778.1"/>
    </source>
</evidence>
<evidence type="ECO:0000313" key="3">
    <source>
        <dbReference type="Proteomes" id="UP000251842"/>
    </source>
</evidence>
<dbReference type="Pfam" id="PF07238">
    <property type="entry name" value="PilZ"/>
    <property type="match status" value="1"/>
</dbReference>
<protein>
    <submittedName>
        <fullName evidence="2">Pilus assembly protein PilZ</fullName>
    </submittedName>
</protein>
<proteinExistence type="predicted"/>
<name>A0A344J418_9GAMM</name>
<dbReference type="KEGG" id="lue:DCD74_02910"/>
<keyword evidence="3" id="KW-1185">Reference proteome</keyword>
<dbReference type="InterPro" id="IPR009875">
    <property type="entry name" value="PilZ_domain"/>
</dbReference>
<dbReference type="OrthoDB" id="5296245at2"/>
<dbReference type="Proteomes" id="UP000251842">
    <property type="component" value="Chromosome"/>
</dbReference>
<dbReference type="Gene3D" id="2.40.10.220">
    <property type="entry name" value="predicted glycosyltransferase like domains"/>
    <property type="match status" value="1"/>
</dbReference>
<sequence length="120" mass="12690">MANPGLGAARQSILNVTLGDDGALYNAYMPFIKGGGLFAQTPNRLPLGQPVFMMVTLPDSSEKMPVSGKVCWVTPVGAQGNRPAGVGVQFDDSPQGYQLKSKIESLLAGRLESDKATFTM</sequence>
<dbReference type="RefSeq" id="WP_112925993.1">
    <property type="nucleotide sequence ID" value="NZ_CP029556.1"/>
</dbReference>
<dbReference type="EMBL" id="CP029556">
    <property type="protein sequence ID" value="AXA83778.1"/>
    <property type="molecule type" value="Genomic_DNA"/>
</dbReference>
<reference evidence="3" key="1">
    <citation type="submission" date="2018-05" db="EMBL/GenBank/DDBJ databases">
        <title>Luteimonas pekinense sp. nov., isolated from human Meibomian gland secretions, Beijing, China.</title>
        <authorList>
            <person name="Wen T."/>
            <person name="Bai H."/>
            <person name="Lv H."/>
        </authorList>
    </citation>
    <scope>NUCLEOTIDE SEQUENCE [LARGE SCALE GENOMIC DNA]</scope>
    <source>
        <strain evidence="3">83-4</strain>
    </source>
</reference>
<gene>
    <name evidence="2" type="ORF">DCD74_02910</name>
</gene>
<evidence type="ECO:0000259" key="1">
    <source>
        <dbReference type="Pfam" id="PF07238"/>
    </source>
</evidence>
<dbReference type="AlphaFoldDB" id="A0A344J418"/>